<accession>A0ACA9KKD1</accession>
<sequence length="319" mass="36505">MFVFSPGSLVLRRSFVRGLVFRKGLRSTTTLPSPNKEVTNARITSIVDQISSLTLIETAELVQSLKTRLNIQDVVLPTISNVANIAVPAGEATAPVEEAKAPEKTSFTVKLEKYNADAKTKIIREMKNILPGTNLVEAKKFVESVPKTIKENVTKEEAEKIKKTLEGLGATIKPSNEEKLNTMQKLKWEKNIKPLVDRYASAIEIKSVFDDEIQTLSTEVIFEKPFESKFDFKTHYDLLWIQDIYRRFGEIESTLRKVYRNQTNDQKSWILLGSNYDEILKIYVNANEIEIRFLEIVENTMVVDLKKYREDKEKLLKGL</sequence>
<comment type="caution">
    <text evidence="1">The sequence shown here is derived from an EMBL/GenBank/DDBJ whole genome shotgun (WGS) entry which is preliminary data.</text>
</comment>
<dbReference type="Proteomes" id="UP000789920">
    <property type="component" value="Unassembled WGS sequence"/>
</dbReference>
<proteinExistence type="predicted"/>
<gene>
    <name evidence="1" type="ORF">RPERSI_LOCUS894</name>
</gene>
<protein>
    <submittedName>
        <fullName evidence="1">1283_t:CDS:1</fullName>
    </submittedName>
</protein>
<evidence type="ECO:0000313" key="1">
    <source>
        <dbReference type="EMBL" id="CAG8478840.1"/>
    </source>
</evidence>
<dbReference type="EMBL" id="CAJVQC010000722">
    <property type="protein sequence ID" value="CAG8478840.1"/>
    <property type="molecule type" value="Genomic_DNA"/>
</dbReference>
<keyword evidence="2" id="KW-1185">Reference proteome</keyword>
<name>A0ACA9KKD1_9GLOM</name>
<reference evidence="1" key="1">
    <citation type="submission" date="2021-06" db="EMBL/GenBank/DDBJ databases">
        <authorList>
            <person name="Kallberg Y."/>
            <person name="Tangrot J."/>
            <person name="Rosling A."/>
        </authorList>
    </citation>
    <scope>NUCLEOTIDE SEQUENCE</scope>
    <source>
        <strain evidence="1">MA461A</strain>
    </source>
</reference>
<evidence type="ECO:0000313" key="2">
    <source>
        <dbReference type="Proteomes" id="UP000789920"/>
    </source>
</evidence>
<organism evidence="1 2">
    <name type="scientific">Racocetra persica</name>
    <dbReference type="NCBI Taxonomy" id="160502"/>
    <lineage>
        <taxon>Eukaryota</taxon>
        <taxon>Fungi</taxon>
        <taxon>Fungi incertae sedis</taxon>
        <taxon>Mucoromycota</taxon>
        <taxon>Glomeromycotina</taxon>
        <taxon>Glomeromycetes</taxon>
        <taxon>Diversisporales</taxon>
        <taxon>Gigasporaceae</taxon>
        <taxon>Racocetra</taxon>
    </lineage>
</organism>